<evidence type="ECO:0000256" key="1">
    <source>
        <dbReference type="ARBA" id="ARBA00022722"/>
    </source>
</evidence>
<dbReference type="EMBL" id="JXYS01000123">
    <property type="protein sequence ID" value="KJF15774.1"/>
    <property type="molecule type" value="Genomic_DNA"/>
</dbReference>
<dbReference type="Proteomes" id="UP000032360">
    <property type="component" value="Unassembled WGS sequence"/>
</dbReference>
<dbReference type="SUPFAM" id="SSF88723">
    <property type="entry name" value="PIN domain-like"/>
    <property type="match status" value="1"/>
</dbReference>
<dbReference type="Pfam" id="PF10130">
    <property type="entry name" value="PIN_2"/>
    <property type="match status" value="1"/>
</dbReference>
<accession>A0A0D8HCZ9</accession>
<dbReference type="PATRIC" id="fig|1280514.3.peg.4527"/>
<keyword evidence="4" id="KW-0460">Magnesium</keyword>
<dbReference type="OrthoDB" id="68993at2"/>
<gene>
    <name evidence="6" type="ORF">AXFE_33790</name>
</gene>
<dbReference type="InterPro" id="IPR029060">
    <property type="entry name" value="PIN-like_dom_sf"/>
</dbReference>
<name>A0A0D8HCZ9_9ACTN</name>
<comment type="caution">
    <text evidence="6">The sequence shown here is derived from an EMBL/GenBank/DDBJ whole genome shotgun (WGS) entry which is preliminary data.</text>
</comment>
<evidence type="ECO:0000256" key="3">
    <source>
        <dbReference type="ARBA" id="ARBA00022801"/>
    </source>
</evidence>
<evidence type="ECO:0000259" key="5">
    <source>
        <dbReference type="Pfam" id="PF10130"/>
    </source>
</evidence>
<dbReference type="GO" id="GO:0016787">
    <property type="term" value="F:hydrolase activity"/>
    <property type="evidence" value="ECO:0007669"/>
    <property type="project" value="UniProtKB-KW"/>
</dbReference>
<protein>
    <submittedName>
        <fullName evidence="6">Putative nucleotide-binding protein, containing PIN domain</fullName>
    </submittedName>
</protein>
<dbReference type="InterPro" id="IPR002716">
    <property type="entry name" value="PIN_dom"/>
</dbReference>
<keyword evidence="1" id="KW-0540">Nuclease</keyword>
<keyword evidence="3" id="KW-0378">Hydrolase</keyword>
<keyword evidence="7" id="KW-1185">Reference proteome</keyword>
<evidence type="ECO:0000313" key="7">
    <source>
        <dbReference type="Proteomes" id="UP000032360"/>
    </source>
</evidence>
<reference evidence="6 7" key="1">
    <citation type="submission" date="2015-01" db="EMBL/GenBank/DDBJ databases">
        <title>Draft genome of the acidophilic iron oxidizer Acidithrix ferrooxidans strain Py-F3.</title>
        <authorList>
            <person name="Poehlein A."/>
            <person name="Eisen S."/>
            <person name="Schloemann M."/>
            <person name="Johnson B.D."/>
            <person name="Daniel R."/>
            <person name="Muehling M."/>
        </authorList>
    </citation>
    <scope>NUCLEOTIDE SEQUENCE [LARGE SCALE GENOMIC DNA]</scope>
    <source>
        <strain evidence="6 7">Py-F3</strain>
    </source>
</reference>
<sequence length="144" mass="16301">MIVVVDTSVLAAELLRKRGRDLFRHPQLRSVIAQDQWEETQHELPKRAKKIVGHGHLSQAQVDLLLGDVDELFTSRTIEIIPSSAYEEKKELALRRVPQDPKDWAPVALAMTMDAGILTRDGDFLGCGLPTWTVETLRLELEHL</sequence>
<organism evidence="6 7">
    <name type="scientific">Acidithrix ferrooxidans</name>
    <dbReference type="NCBI Taxonomy" id="1280514"/>
    <lineage>
        <taxon>Bacteria</taxon>
        <taxon>Bacillati</taxon>
        <taxon>Actinomycetota</taxon>
        <taxon>Acidimicrobiia</taxon>
        <taxon>Acidimicrobiales</taxon>
        <taxon>Acidimicrobiaceae</taxon>
        <taxon>Acidithrix</taxon>
    </lineage>
</organism>
<evidence type="ECO:0000256" key="2">
    <source>
        <dbReference type="ARBA" id="ARBA00022723"/>
    </source>
</evidence>
<proteinExistence type="predicted"/>
<keyword evidence="2" id="KW-0479">Metal-binding</keyword>
<dbReference type="Gene3D" id="3.40.50.1010">
    <property type="entry name" value="5'-nuclease"/>
    <property type="match status" value="1"/>
</dbReference>
<dbReference type="GO" id="GO:0046872">
    <property type="term" value="F:metal ion binding"/>
    <property type="evidence" value="ECO:0007669"/>
    <property type="project" value="UniProtKB-KW"/>
</dbReference>
<dbReference type="AlphaFoldDB" id="A0A0D8HCZ9"/>
<dbReference type="GO" id="GO:0004518">
    <property type="term" value="F:nuclease activity"/>
    <property type="evidence" value="ECO:0007669"/>
    <property type="project" value="UniProtKB-KW"/>
</dbReference>
<evidence type="ECO:0000256" key="4">
    <source>
        <dbReference type="ARBA" id="ARBA00022842"/>
    </source>
</evidence>
<feature type="domain" description="PIN" evidence="5">
    <location>
        <begin position="4"/>
        <end position="141"/>
    </location>
</feature>
<evidence type="ECO:0000313" key="6">
    <source>
        <dbReference type="EMBL" id="KJF15774.1"/>
    </source>
</evidence>